<feature type="transmembrane region" description="Helical" evidence="2">
    <location>
        <begin position="320"/>
        <end position="340"/>
    </location>
</feature>
<evidence type="ECO:0000313" key="3">
    <source>
        <dbReference type="EMBL" id="EJK73652.1"/>
    </source>
</evidence>
<feature type="region of interest" description="Disordered" evidence="1">
    <location>
        <begin position="1"/>
        <end position="46"/>
    </location>
</feature>
<evidence type="ECO:0000313" key="4">
    <source>
        <dbReference type="Proteomes" id="UP000266841"/>
    </source>
</evidence>
<evidence type="ECO:0000256" key="2">
    <source>
        <dbReference type="SAM" id="Phobius"/>
    </source>
</evidence>
<feature type="transmembrane region" description="Helical" evidence="2">
    <location>
        <begin position="292"/>
        <end position="308"/>
    </location>
</feature>
<dbReference type="AlphaFoldDB" id="K0TNM7"/>
<feature type="transmembrane region" description="Helical" evidence="2">
    <location>
        <begin position="165"/>
        <end position="183"/>
    </location>
</feature>
<dbReference type="Pfam" id="PF06772">
    <property type="entry name" value="LtrA"/>
    <property type="match status" value="1"/>
</dbReference>
<reference evidence="3 4" key="1">
    <citation type="journal article" date="2012" name="Genome Biol.">
        <title>Genome and low-iron response of an oceanic diatom adapted to chronic iron limitation.</title>
        <authorList>
            <person name="Lommer M."/>
            <person name="Specht M."/>
            <person name="Roy A.S."/>
            <person name="Kraemer L."/>
            <person name="Andreson R."/>
            <person name="Gutowska M.A."/>
            <person name="Wolf J."/>
            <person name="Bergner S.V."/>
            <person name="Schilhabel M.B."/>
            <person name="Klostermeier U.C."/>
            <person name="Beiko R.G."/>
            <person name="Rosenstiel P."/>
            <person name="Hippler M."/>
            <person name="Laroche J."/>
        </authorList>
    </citation>
    <scope>NUCLEOTIDE SEQUENCE [LARGE SCALE GENOMIC DNA]</scope>
    <source>
        <strain evidence="3 4">CCMP1005</strain>
    </source>
</reference>
<feature type="transmembrane region" description="Helical" evidence="2">
    <location>
        <begin position="528"/>
        <end position="547"/>
    </location>
</feature>
<keyword evidence="4" id="KW-1185">Reference proteome</keyword>
<sequence>MDDGPSTEPFLQADGLVHQEEDRSDIEPRALSESLPSETPESRGGSLEALEPSFLKKIWGKIYTPPRQRLGDVSNMSLDEHDETAEWEHIFLDLFYVPAISNLSEMLQGIFTSGHVNMDFDGDEWIYYTHGNFCFFAVFFSIWSTWYHNTVAVCKFVANSRFHRLMNRARLLLVAIAIFHITEAHEMEEIGNESSFYYCLGITLECALTILGRIELMLQGDARMRNDSAAVMCIVYVPRLALYAAAWLSQGHSHNWTVLVLCGSLIPSVLAVACEYFFTMVPIDQQKYNERIGAWVSVLLGEGVIALLKSNVDTSSEERWTTVIIGLMSIMVIHSIYFYKQGSVRNSDKFKGWLQSGSIQALSIGMIGIGIFSANGPKFELMSRYIPKAKRKGYDLGTTSNITQICTAYVSGGKSRTELLSRTGFLLAPLDDGLEEIASSTKTVFPISIKRQFHLAYFDCCALILLSLELVFWTADPTRITIMKSWFRDAGSRNRALMGSLLFIQAFVIVSFPVLVHTTYMIDITPKGASLIGFASTIVFYICRVYIIEAIDGKN</sequence>
<dbReference type="Proteomes" id="UP000266841">
    <property type="component" value="Unassembled WGS sequence"/>
</dbReference>
<feature type="transmembrane region" description="Helical" evidence="2">
    <location>
        <begin position="256"/>
        <end position="280"/>
    </location>
</feature>
<accession>K0TNM7</accession>
<dbReference type="OrthoDB" id="191995at2759"/>
<dbReference type="InterPro" id="IPR010640">
    <property type="entry name" value="Low_temperature_requirement_A"/>
</dbReference>
<feature type="transmembrane region" description="Helical" evidence="2">
    <location>
        <begin position="455"/>
        <end position="475"/>
    </location>
</feature>
<gene>
    <name evidence="3" type="ORF">THAOC_04713</name>
</gene>
<keyword evidence="2" id="KW-1133">Transmembrane helix</keyword>
<comment type="caution">
    <text evidence="3">The sequence shown here is derived from an EMBL/GenBank/DDBJ whole genome shotgun (WGS) entry which is preliminary data.</text>
</comment>
<feature type="compositionally biased region" description="Basic and acidic residues" evidence="1">
    <location>
        <begin position="17"/>
        <end position="30"/>
    </location>
</feature>
<feature type="transmembrane region" description="Helical" evidence="2">
    <location>
        <begin position="496"/>
        <end position="516"/>
    </location>
</feature>
<name>K0TNM7_THAOC</name>
<organism evidence="3 4">
    <name type="scientific">Thalassiosira oceanica</name>
    <name type="common">Marine diatom</name>
    <dbReference type="NCBI Taxonomy" id="159749"/>
    <lineage>
        <taxon>Eukaryota</taxon>
        <taxon>Sar</taxon>
        <taxon>Stramenopiles</taxon>
        <taxon>Ochrophyta</taxon>
        <taxon>Bacillariophyta</taxon>
        <taxon>Coscinodiscophyceae</taxon>
        <taxon>Thalassiosirophycidae</taxon>
        <taxon>Thalassiosirales</taxon>
        <taxon>Thalassiosiraceae</taxon>
        <taxon>Thalassiosira</taxon>
    </lineage>
</organism>
<feature type="transmembrane region" description="Helical" evidence="2">
    <location>
        <begin position="195"/>
        <end position="216"/>
    </location>
</feature>
<feature type="transmembrane region" description="Helical" evidence="2">
    <location>
        <begin position="352"/>
        <end position="374"/>
    </location>
</feature>
<keyword evidence="2" id="KW-0812">Transmembrane</keyword>
<dbReference type="PANTHER" id="PTHR36840:SF1">
    <property type="entry name" value="BLL5714 PROTEIN"/>
    <property type="match status" value="1"/>
</dbReference>
<proteinExistence type="predicted"/>
<evidence type="ECO:0000256" key="1">
    <source>
        <dbReference type="SAM" id="MobiDB-lite"/>
    </source>
</evidence>
<protein>
    <submittedName>
        <fullName evidence="3">Uncharacterized protein</fullName>
    </submittedName>
</protein>
<feature type="transmembrane region" description="Helical" evidence="2">
    <location>
        <begin position="228"/>
        <end position="250"/>
    </location>
</feature>
<keyword evidence="2" id="KW-0472">Membrane</keyword>
<dbReference type="PANTHER" id="PTHR36840">
    <property type="entry name" value="BLL5714 PROTEIN"/>
    <property type="match status" value="1"/>
</dbReference>
<feature type="transmembrane region" description="Helical" evidence="2">
    <location>
        <begin position="125"/>
        <end position="144"/>
    </location>
</feature>
<dbReference type="EMBL" id="AGNL01004325">
    <property type="protein sequence ID" value="EJK73652.1"/>
    <property type="molecule type" value="Genomic_DNA"/>
</dbReference>